<evidence type="ECO:0000313" key="2">
    <source>
        <dbReference type="EMBL" id="MXV16312.1"/>
    </source>
</evidence>
<dbReference type="InterPro" id="IPR011009">
    <property type="entry name" value="Kinase-like_dom_sf"/>
</dbReference>
<organism evidence="2 3">
    <name type="scientific">Hufsiella ginkgonis</name>
    <dbReference type="NCBI Taxonomy" id="2695274"/>
    <lineage>
        <taxon>Bacteria</taxon>
        <taxon>Pseudomonadati</taxon>
        <taxon>Bacteroidota</taxon>
        <taxon>Sphingobacteriia</taxon>
        <taxon>Sphingobacteriales</taxon>
        <taxon>Sphingobacteriaceae</taxon>
        <taxon>Hufsiella</taxon>
    </lineage>
</organism>
<dbReference type="InterPro" id="IPR002575">
    <property type="entry name" value="Aminoglycoside_PTrfase"/>
</dbReference>
<protein>
    <submittedName>
        <fullName evidence="2">Phosphotransferase</fullName>
    </submittedName>
</protein>
<dbReference type="GO" id="GO:0016740">
    <property type="term" value="F:transferase activity"/>
    <property type="evidence" value="ECO:0007669"/>
    <property type="project" value="UniProtKB-KW"/>
</dbReference>
<evidence type="ECO:0000259" key="1">
    <source>
        <dbReference type="Pfam" id="PF01636"/>
    </source>
</evidence>
<keyword evidence="2" id="KW-0808">Transferase</keyword>
<dbReference type="Gene3D" id="3.90.1200.10">
    <property type="match status" value="1"/>
</dbReference>
<dbReference type="PANTHER" id="PTHR21064">
    <property type="entry name" value="AMINOGLYCOSIDE PHOSPHOTRANSFERASE DOMAIN-CONTAINING PROTEIN-RELATED"/>
    <property type="match status" value="1"/>
</dbReference>
<dbReference type="EMBL" id="WVHS01000003">
    <property type="protein sequence ID" value="MXV16312.1"/>
    <property type="molecule type" value="Genomic_DNA"/>
</dbReference>
<keyword evidence="3" id="KW-1185">Reference proteome</keyword>
<dbReference type="PANTHER" id="PTHR21064:SF5">
    <property type="entry name" value="SLR1880 PROTEIN"/>
    <property type="match status" value="1"/>
</dbReference>
<feature type="domain" description="Aminoglycoside phosphotransferase" evidence="1">
    <location>
        <begin position="16"/>
        <end position="257"/>
    </location>
</feature>
<proteinExistence type="predicted"/>
<gene>
    <name evidence="2" type="ORF">GS398_13445</name>
</gene>
<dbReference type="AlphaFoldDB" id="A0A7K1XZD8"/>
<sequence>MQEILSRYDLAAGEYTIEPFGTGLINATWKISRTDGERSFILQRINTAVFNNPGQIAENVRQLKNFFDQRFPHYLFVAPLADVDNRLLVPDADGNVFRLIPFVDNSVTIDVVMHSAHAYEAAAQFGKFTRLLREFNQDRLQYTLPDFHNLSLRITQFEEAVANAPAGRKAETAETIDLARRYRGIADRYDSIVAGGAIPRRVIHHDTKISNVLFDRNGHGLCVIDLDTVMPGYFISDVGDMMRTYLSPANEEEQDLDKIEVRTDFLRAIADGYLSEMGGALTEAEQKLFFYSGEFMIYMQALRFLTDHLNGDTYYGARYPGHNFMRAKNQFVLLARYLEAAKSLAL</sequence>
<comment type="caution">
    <text evidence="2">The sequence shown here is derived from an EMBL/GenBank/DDBJ whole genome shotgun (WGS) entry which is preliminary data.</text>
</comment>
<name>A0A7K1XZD8_9SPHI</name>
<dbReference type="Pfam" id="PF01636">
    <property type="entry name" value="APH"/>
    <property type="match status" value="1"/>
</dbReference>
<dbReference type="RefSeq" id="WP_160907317.1">
    <property type="nucleotide sequence ID" value="NZ_WVHS01000003.1"/>
</dbReference>
<dbReference type="Proteomes" id="UP000451233">
    <property type="component" value="Unassembled WGS sequence"/>
</dbReference>
<accession>A0A7K1XZD8</accession>
<dbReference type="InterPro" id="IPR050249">
    <property type="entry name" value="Pseudomonas-type_ThrB"/>
</dbReference>
<reference evidence="2 3" key="1">
    <citation type="submission" date="2019-11" db="EMBL/GenBank/DDBJ databases">
        <title>Pedobacter sp. HMF7056 Genome sequencing and assembly.</title>
        <authorList>
            <person name="Kang H."/>
            <person name="Kim H."/>
            <person name="Joh K."/>
        </authorList>
    </citation>
    <scope>NUCLEOTIDE SEQUENCE [LARGE SCALE GENOMIC DNA]</scope>
    <source>
        <strain evidence="2 3">HMF7056</strain>
    </source>
</reference>
<evidence type="ECO:0000313" key="3">
    <source>
        <dbReference type="Proteomes" id="UP000451233"/>
    </source>
</evidence>
<dbReference type="SUPFAM" id="SSF56112">
    <property type="entry name" value="Protein kinase-like (PK-like)"/>
    <property type="match status" value="1"/>
</dbReference>